<accession>A0A0P6XA02</accession>
<evidence type="ECO:0008006" key="4">
    <source>
        <dbReference type="Google" id="ProtNLM"/>
    </source>
</evidence>
<evidence type="ECO:0000313" key="3">
    <source>
        <dbReference type="Proteomes" id="UP000050417"/>
    </source>
</evidence>
<sequence>MAAWTITKMTLLEANRRKLIQVGLLLGFSLLAIHAAGFGLIQSQINRTDGGFSSLIGKTEFYNFLTMSGFYAVNFLTMMLVALSASNALSGEIASGSIQTMAAKPIPRRDIYVGKWLGMAILGSAYLLLMVGGMSLSVWLQTQYLPPNLLKGLLLMELNMLLVETVAIAASSALSSLASGALTFGLYGISFVGSWIEQISSYMQLQSGVDLGIITSLIFPGEAIWRRATYLMSTSLIRMVGGPFISNSTPSPAMTLYALFFLAAFFALGWRIFNRRDL</sequence>
<dbReference type="PANTHER" id="PTHR43471">
    <property type="entry name" value="ABC TRANSPORTER PERMEASE"/>
    <property type="match status" value="1"/>
</dbReference>
<dbReference type="OrthoDB" id="5146022at2"/>
<evidence type="ECO:0000313" key="2">
    <source>
        <dbReference type="EMBL" id="KPL71379.1"/>
    </source>
</evidence>
<feature type="transmembrane region" description="Helical" evidence="1">
    <location>
        <begin position="116"/>
        <end position="140"/>
    </location>
</feature>
<keyword evidence="1" id="KW-1133">Transmembrane helix</keyword>
<dbReference type="STRING" id="1134406.ADN00_16880"/>
<feature type="transmembrane region" description="Helical" evidence="1">
    <location>
        <begin position="152"/>
        <end position="171"/>
    </location>
</feature>
<protein>
    <recommendedName>
        <fullName evidence="4">ABC transporter permease</fullName>
    </recommendedName>
</protein>
<comment type="caution">
    <text evidence="2">The sequence shown here is derived from an EMBL/GenBank/DDBJ whole genome shotgun (WGS) entry which is preliminary data.</text>
</comment>
<dbReference type="GO" id="GO:0140359">
    <property type="term" value="F:ABC-type transporter activity"/>
    <property type="evidence" value="ECO:0007669"/>
    <property type="project" value="InterPro"/>
</dbReference>
<organism evidence="2 3">
    <name type="scientific">Ornatilinea apprima</name>
    <dbReference type="NCBI Taxonomy" id="1134406"/>
    <lineage>
        <taxon>Bacteria</taxon>
        <taxon>Bacillati</taxon>
        <taxon>Chloroflexota</taxon>
        <taxon>Anaerolineae</taxon>
        <taxon>Anaerolineales</taxon>
        <taxon>Anaerolineaceae</taxon>
        <taxon>Ornatilinea</taxon>
    </lineage>
</organism>
<feature type="transmembrane region" description="Helical" evidence="1">
    <location>
        <begin position="61"/>
        <end position="83"/>
    </location>
</feature>
<dbReference type="RefSeq" id="WP_075064224.1">
    <property type="nucleotide sequence ID" value="NZ_LGCL01000041.1"/>
</dbReference>
<dbReference type="Pfam" id="PF12679">
    <property type="entry name" value="ABC2_membrane_2"/>
    <property type="match status" value="1"/>
</dbReference>
<feature type="transmembrane region" description="Helical" evidence="1">
    <location>
        <begin position="177"/>
        <end position="196"/>
    </location>
</feature>
<dbReference type="EMBL" id="LGCL01000041">
    <property type="protein sequence ID" value="KPL71379.1"/>
    <property type="molecule type" value="Genomic_DNA"/>
</dbReference>
<dbReference type="GO" id="GO:0005886">
    <property type="term" value="C:plasma membrane"/>
    <property type="evidence" value="ECO:0007669"/>
    <property type="project" value="UniProtKB-SubCell"/>
</dbReference>
<gene>
    <name evidence="2" type="ORF">ADN00_16880</name>
</gene>
<keyword evidence="1" id="KW-0812">Transmembrane</keyword>
<feature type="transmembrane region" description="Helical" evidence="1">
    <location>
        <begin position="254"/>
        <end position="273"/>
    </location>
</feature>
<evidence type="ECO:0000256" key="1">
    <source>
        <dbReference type="SAM" id="Phobius"/>
    </source>
</evidence>
<dbReference type="AlphaFoldDB" id="A0A0P6XA02"/>
<proteinExistence type="predicted"/>
<keyword evidence="1" id="KW-0472">Membrane</keyword>
<keyword evidence="3" id="KW-1185">Reference proteome</keyword>
<dbReference type="Proteomes" id="UP000050417">
    <property type="component" value="Unassembled WGS sequence"/>
</dbReference>
<reference evidence="2 3" key="1">
    <citation type="submission" date="2015-07" db="EMBL/GenBank/DDBJ databases">
        <title>Genome sequence of Ornatilinea apprima DSM 23815.</title>
        <authorList>
            <person name="Hemp J."/>
            <person name="Ward L.M."/>
            <person name="Pace L.A."/>
            <person name="Fischer W.W."/>
        </authorList>
    </citation>
    <scope>NUCLEOTIDE SEQUENCE [LARGE SCALE GENOMIC DNA]</scope>
    <source>
        <strain evidence="2 3">P3M-1</strain>
    </source>
</reference>
<feature type="transmembrane region" description="Helical" evidence="1">
    <location>
        <begin position="20"/>
        <end position="41"/>
    </location>
</feature>
<name>A0A0P6XA02_9CHLR</name>